<protein>
    <recommendedName>
        <fullName evidence="8 9">Outer membrane protein assembly factor BamA</fullName>
    </recommendedName>
</protein>
<keyword evidence="3 8" id="KW-0812">Transmembrane</keyword>
<evidence type="ECO:0000256" key="7">
    <source>
        <dbReference type="ARBA" id="ARBA00023237"/>
    </source>
</evidence>
<dbReference type="PANTHER" id="PTHR12815:SF23">
    <property type="entry name" value="OUTER MEMBRANE PROTEIN ASSEMBLY FACTOR BAMA"/>
    <property type="match status" value="1"/>
</dbReference>
<dbReference type="NCBIfam" id="TIGR03303">
    <property type="entry name" value="OM_YaeT"/>
    <property type="match status" value="1"/>
</dbReference>
<feature type="signal peptide" evidence="8">
    <location>
        <begin position="1"/>
        <end position="37"/>
    </location>
</feature>
<evidence type="ECO:0000256" key="1">
    <source>
        <dbReference type="ARBA" id="ARBA00004370"/>
    </source>
</evidence>
<gene>
    <name evidence="8 11" type="primary">bamA</name>
    <name evidence="11" type="ORF">FEV53_07285</name>
</gene>
<dbReference type="Proteomes" id="UP000318590">
    <property type="component" value="Unassembled WGS sequence"/>
</dbReference>
<feature type="domain" description="POTRA" evidence="10">
    <location>
        <begin position="43"/>
        <end position="109"/>
    </location>
</feature>
<evidence type="ECO:0000313" key="12">
    <source>
        <dbReference type="Proteomes" id="UP000318590"/>
    </source>
</evidence>
<keyword evidence="7 8" id="KW-0998">Cell outer membrane</keyword>
<keyword evidence="4 8" id="KW-0732">Signal</keyword>
<dbReference type="Pfam" id="PF07244">
    <property type="entry name" value="POTRA"/>
    <property type="match status" value="3"/>
</dbReference>
<dbReference type="PANTHER" id="PTHR12815">
    <property type="entry name" value="SORTING AND ASSEMBLY MACHINERY SAMM50 PROTEIN FAMILY MEMBER"/>
    <property type="match status" value="1"/>
</dbReference>
<evidence type="ECO:0000256" key="9">
    <source>
        <dbReference type="NCBIfam" id="TIGR03303"/>
    </source>
</evidence>
<dbReference type="GO" id="GO:0051205">
    <property type="term" value="P:protein insertion into membrane"/>
    <property type="evidence" value="ECO:0007669"/>
    <property type="project" value="UniProtKB-UniRule"/>
</dbReference>
<dbReference type="GO" id="GO:0009279">
    <property type="term" value="C:cell outer membrane"/>
    <property type="evidence" value="ECO:0007669"/>
    <property type="project" value="UniProtKB-SubCell"/>
</dbReference>
<dbReference type="AlphaFoldDB" id="A0A547Q639"/>
<dbReference type="EMBL" id="VFSV01000009">
    <property type="protein sequence ID" value="TRD21846.1"/>
    <property type="molecule type" value="Genomic_DNA"/>
</dbReference>
<keyword evidence="6 8" id="KW-0472">Membrane</keyword>
<comment type="similarity">
    <text evidence="8">Belongs to the BamA family.</text>
</comment>
<evidence type="ECO:0000256" key="8">
    <source>
        <dbReference type="HAMAP-Rule" id="MF_01430"/>
    </source>
</evidence>
<dbReference type="PROSITE" id="PS51779">
    <property type="entry name" value="POTRA"/>
    <property type="match status" value="3"/>
</dbReference>
<keyword evidence="12" id="KW-1185">Reference proteome</keyword>
<dbReference type="Gene3D" id="2.40.160.50">
    <property type="entry name" value="membrane protein fhac: a member of the omp85/tpsb transporter family"/>
    <property type="match status" value="1"/>
</dbReference>
<accession>A0A547Q639</accession>
<keyword evidence="2 8" id="KW-1134">Transmembrane beta strand</keyword>
<dbReference type="InterPro" id="IPR034746">
    <property type="entry name" value="POTRA"/>
</dbReference>
<feature type="chain" id="PRO_5022277676" description="Outer membrane protein assembly factor BamA" evidence="8">
    <location>
        <begin position="38"/>
        <end position="777"/>
    </location>
</feature>
<proteinExistence type="inferred from homology"/>
<dbReference type="Pfam" id="PF01103">
    <property type="entry name" value="Omp85"/>
    <property type="match status" value="1"/>
</dbReference>
<feature type="domain" description="POTRA" evidence="10">
    <location>
        <begin position="363"/>
        <end position="436"/>
    </location>
</feature>
<dbReference type="InterPro" id="IPR023707">
    <property type="entry name" value="OM_assembly_BamA"/>
</dbReference>
<evidence type="ECO:0000256" key="2">
    <source>
        <dbReference type="ARBA" id="ARBA00022452"/>
    </source>
</evidence>
<name>A0A547Q639_9RHOB</name>
<dbReference type="GO" id="GO:0043165">
    <property type="term" value="P:Gram-negative-bacterium-type cell outer membrane assembly"/>
    <property type="evidence" value="ECO:0007669"/>
    <property type="project" value="UniProtKB-UniRule"/>
</dbReference>
<dbReference type="InterPro" id="IPR039910">
    <property type="entry name" value="D15-like"/>
</dbReference>
<evidence type="ECO:0000256" key="5">
    <source>
        <dbReference type="ARBA" id="ARBA00022737"/>
    </source>
</evidence>
<feature type="domain" description="POTRA" evidence="10">
    <location>
        <begin position="110"/>
        <end position="187"/>
    </location>
</feature>
<sequence precursor="true">MTFQKVHRRQNAVRATLLCTLAALPLPTGLVSLTPSAAEAQAYQVSTIDVRGNRRVDVSTVSAFLALPRGAVTAGQLNEAYQRLVASGLFEEVEIEPRGSTLVVTVKEWPIVRRISIEGNTRVDDEDLTPLLGSVPNRVFNPDQVEEDAAALAGAYEQRGNLAAAVTPRLIRRGNDQVDVVFEVAEGRVVEIERLSFVGNRSYSDRRLRRALATKQAGLLRQFIGSDTFVAEREQFDRRLLTDFYQSRGFIDFRIRSVSNQFSRERNAFFVQYNIQEGNRWSFGRITASSDIPGLNAEDYLAVSRIEPGRYYSPAAIDNAIDRMERLATQNGLSFVRATPQVTRDPRNLQLNVNFRLERGPRIFVERIDIEGNTNTLDRVIRREFTTVEGDPFNPREIRSAAERIRALGYFAEANVDSREGSTPDQVIIDVDVEEQPTGSLSLGAAYATDNGLGLNIGLSERNFLGRGQFLSFNVATGTSTDSASFTFGEPALFGRDLTGQVELYYRKTDFDNAAYNTKEVGFSPSVSFPISRNGRLALRYRIERNELEDVPDDSSPIIQREEGDQIVSSVGYTYSFDNRRSGLDPTSGIVFRFSQDFAGLGGDISFIETNALAAYQRQVWDEEVTLTATIEAGAIHTLSGDTSKVTDRFFLNSRQIRGFEPLGLGPRDLNAPQEDALGGNYYAVARLEAQFPIFIPEEYGITGGVFLDAGSVWDLDDTDGWNGMEVDDDFNLRASAGVALFWDSPFGPLRFNWTTDLKSEDYDKTRNFDVTVSTQF</sequence>
<dbReference type="RefSeq" id="WP_142834152.1">
    <property type="nucleotide sequence ID" value="NZ_VFSV01000009.1"/>
</dbReference>
<comment type="subunit">
    <text evidence="8">Part of the Bam complex.</text>
</comment>
<dbReference type="InterPro" id="IPR010827">
    <property type="entry name" value="BamA/TamA_POTRA"/>
</dbReference>
<dbReference type="PIRSF" id="PIRSF006076">
    <property type="entry name" value="OM_assembly_OMP85"/>
    <property type="match status" value="1"/>
</dbReference>
<dbReference type="Gene3D" id="3.10.20.310">
    <property type="entry name" value="membrane protein fhac"/>
    <property type="match status" value="5"/>
</dbReference>
<evidence type="ECO:0000256" key="3">
    <source>
        <dbReference type="ARBA" id="ARBA00022692"/>
    </source>
</evidence>
<evidence type="ECO:0000256" key="4">
    <source>
        <dbReference type="ARBA" id="ARBA00022729"/>
    </source>
</evidence>
<reference evidence="11 12" key="1">
    <citation type="submission" date="2019-06" db="EMBL/GenBank/DDBJ databases">
        <title>Paenimaribius caenipelagi gen. nov., sp. nov., isolated from a tidal flat.</title>
        <authorList>
            <person name="Yoon J.-H."/>
        </authorList>
    </citation>
    <scope>NUCLEOTIDE SEQUENCE [LARGE SCALE GENOMIC DNA]</scope>
    <source>
        <strain evidence="11 12">JBTF-M29</strain>
    </source>
</reference>
<evidence type="ECO:0000259" key="10">
    <source>
        <dbReference type="PROSITE" id="PS51779"/>
    </source>
</evidence>
<evidence type="ECO:0000256" key="6">
    <source>
        <dbReference type="ARBA" id="ARBA00023136"/>
    </source>
</evidence>
<comment type="function">
    <text evidence="8">Part of the outer membrane protein assembly complex, which is involved in assembly and insertion of beta-barrel proteins into the outer membrane.</text>
</comment>
<keyword evidence="5 8" id="KW-0677">Repeat</keyword>
<dbReference type="OrthoDB" id="9803054at2"/>
<dbReference type="InterPro" id="IPR000184">
    <property type="entry name" value="Bac_surfAg_D15"/>
</dbReference>
<evidence type="ECO:0000313" key="11">
    <source>
        <dbReference type="EMBL" id="TRD21846.1"/>
    </source>
</evidence>
<dbReference type="HAMAP" id="MF_01430">
    <property type="entry name" value="OM_assembly_BamA"/>
    <property type="match status" value="1"/>
</dbReference>
<organism evidence="11 12">
    <name type="scientific">Palleronia caenipelagi</name>
    <dbReference type="NCBI Taxonomy" id="2489174"/>
    <lineage>
        <taxon>Bacteria</taxon>
        <taxon>Pseudomonadati</taxon>
        <taxon>Pseudomonadota</taxon>
        <taxon>Alphaproteobacteria</taxon>
        <taxon>Rhodobacterales</taxon>
        <taxon>Roseobacteraceae</taxon>
        <taxon>Palleronia</taxon>
    </lineage>
</organism>
<comment type="caution">
    <text evidence="11">The sequence shown here is derived from an EMBL/GenBank/DDBJ whole genome shotgun (WGS) entry which is preliminary data.</text>
</comment>
<comment type="subcellular location">
    <subcellularLocation>
        <location evidence="8">Cell outer membrane</location>
    </subcellularLocation>
    <subcellularLocation>
        <location evidence="1">Membrane</location>
    </subcellularLocation>
</comment>